<feature type="transmembrane region" description="Helical" evidence="8">
    <location>
        <begin position="259"/>
        <end position="279"/>
    </location>
</feature>
<keyword evidence="3 8" id="KW-0812">Transmembrane</keyword>
<keyword evidence="4 8" id="KW-1133">Transmembrane helix</keyword>
<comment type="subcellular location">
    <subcellularLocation>
        <location evidence="1">Cell membrane</location>
        <topology evidence="1">Multi-pass membrane protein</topology>
    </subcellularLocation>
</comment>
<feature type="transmembrane region" description="Helical" evidence="8">
    <location>
        <begin position="159"/>
        <end position="185"/>
    </location>
</feature>
<keyword evidence="2" id="KW-1003">Cell membrane</keyword>
<evidence type="ECO:0000259" key="9">
    <source>
        <dbReference type="Pfam" id="PF02687"/>
    </source>
</evidence>
<feature type="domain" description="ABC3 transporter permease C-terminal" evidence="9">
    <location>
        <begin position="163"/>
        <end position="286"/>
    </location>
</feature>
<accession>A0A955LWG8</accession>
<feature type="region of interest" description="Disordered" evidence="7">
    <location>
        <begin position="1"/>
        <end position="20"/>
    </location>
</feature>
<protein>
    <submittedName>
        <fullName evidence="10">FtsX-like permease family protein</fullName>
    </submittedName>
</protein>
<dbReference type="PANTHER" id="PTHR30572:SF4">
    <property type="entry name" value="ABC TRANSPORTER PERMEASE YTRF"/>
    <property type="match status" value="1"/>
</dbReference>
<sequence>MAEEDTIDVSELDPTAQAQEEDNVNYVDLPSFATKQAVVNRSFLRVLNIPENEAVGKSFSTTFVVVGSLLDSPDQKTETLPGDYTIVGVTSEDDAPFFYVPFIDLRGIGITNYPQVKVVVENQEVLASARRKIEAMGFITTSVVDTVSQIDSLFSTLRLLLAIVGLVAVTIAALGMFNTLTVSLLERTREVGFMKALGMKSHEIRDLFLTESLLMGIFGGLFGLLFGYVSGLGVNLLLSLVSWSQGGEYIDITYIPSELFTVVVILSLVVGIFTGYYPAKRATSISALNALRYE</sequence>
<proteinExistence type="inferred from homology"/>
<evidence type="ECO:0000256" key="7">
    <source>
        <dbReference type="SAM" id="MobiDB-lite"/>
    </source>
</evidence>
<dbReference type="AlphaFoldDB" id="A0A955LWG8"/>
<name>A0A955LWG8_UNCKA</name>
<evidence type="ECO:0000256" key="5">
    <source>
        <dbReference type="ARBA" id="ARBA00023136"/>
    </source>
</evidence>
<dbReference type="Pfam" id="PF02687">
    <property type="entry name" value="FtsX"/>
    <property type="match status" value="1"/>
</dbReference>
<dbReference type="InterPro" id="IPR050250">
    <property type="entry name" value="Macrolide_Exporter_MacB"/>
</dbReference>
<keyword evidence="5 8" id="KW-0472">Membrane</keyword>
<dbReference type="GO" id="GO:0005886">
    <property type="term" value="C:plasma membrane"/>
    <property type="evidence" value="ECO:0007669"/>
    <property type="project" value="UniProtKB-SubCell"/>
</dbReference>
<feature type="transmembrane region" description="Helical" evidence="8">
    <location>
        <begin position="206"/>
        <end position="229"/>
    </location>
</feature>
<comment type="caution">
    <text evidence="10">The sequence shown here is derived from an EMBL/GenBank/DDBJ whole genome shotgun (WGS) entry which is preliminary data.</text>
</comment>
<evidence type="ECO:0000313" key="10">
    <source>
        <dbReference type="EMBL" id="MCA9397822.1"/>
    </source>
</evidence>
<evidence type="ECO:0000256" key="3">
    <source>
        <dbReference type="ARBA" id="ARBA00022692"/>
    </source>
</evidence>
<evidence type="ECO:0000256" key="1">
    <source>
        <dbReference type="ARBA" id="ARBA00004651"/>
    </source>
</evidence>
<dbReference type="Proteomes" id="UP000699691">
    <property type="component" value="Unassembled WGS sequence"/>
</dbReference>
<dbReference type="GO" id="GO:0022857">
    <property type="term" value="F:transmembrane transporter activity"/>
    <property type="evidence" value="ECO:0007669"/>
    <property type="project" value="TreeGrafter"/>
</dbReference>
<dbReference type="InterPro" id="IPR003838">
    <property type="entry name" value="ABC3_permease_C"/>
</dbReference>
<feature type="compositionally biased region" description="Acidic residues" evidence="7">
    <location>
        <begin position="1"/>
        <end position="11"/>
    </location>
</feature>
<dbReference type="EMBL" id="JAGQKY010000155">
    <property type="protein sequence ID" value="MCA9397822.1"/>
    <property type="molecule type" value="Genomic_DNA"/>
</dbReference>
<dbReference type="PANTHER" id="PTHR30572">
    <property type="entry name" value="MEMBRANE COMPONENT OF TRANSPORTER-RELATED"/>
    <property type="match status" value="1"/>
</dbReference>
<evidence type="ECO:0000256" key="4">
    <source>
        <dbReference type="ARBA" id="ARBA00022989"/>
    </source>
</evidence>
<organism evidence="10 11">
    <name type="scientific">candidate division WWE3 bacterium</name>
    <dbReference type="NCBI Taxonomy" id="2053526"/>
    <lineage>
        <taxon>Bacteria</taxon>
        <taxon>Katanobacteria</taxon>
    </lineage>
</organism>
<comment type="similarity">
    <text evidence="6">Belongs to the ABC-4 integral membrane protein family.</text>
</comment>
<evidence type="ECO:0000256" key="8">
    <source>
        <dbReference type="SAM" id="Phobius"/>
    </source>
</evidence>
<evidence type="ECO:0000256" key="6">
    <source>
        <dbReference type="ARBA" id="ARBA00038076"/>
    </source>
</evidence>
<reference evidence="10" key="1">
    <citation type="submission" date="2020-04" db="EMBL/GenBank/DDBJ databases">
        <authorList>
            <person name="Zhang T."/>
        </authorList>
    </citation>
    <scope>NUCLEOTIDE SEQUENCE</scope>
    <source>
        <strain evidence="10">HKST-UBA02</strain>
    </source>
</reference>
<reference evidence="10" key="2">
    <citation type="journal article" date="2021" name="Microbiome">
        <title>Successional dynamics and alternative stable states in a saline activated sludge microbial community over 9 years.</title>
        <authorList>
            <person name="Wang Y."/>
            <person name="Ye J."/>
            <person name="Ju F."/>
            <person name="Liu L."/>
            <person name="Boyd J.A."/>
            <person name="Deng Y."/>
            <person name="Parks D.H."/>
            <person name="Jiang X."/>
            <person name="Yin X."/>
            <person name="Woodcroft B.J."/>
            <person name="Tyson G.W."/>
            <person name="Hugenholtz P."/>
            <person name="Polz M.F."/>
            <person name="Zhang T."/>
        </authorList>
    </citation>
    <scope>NUCLEOTIDE SEQUENCE</scope>
    <source>
        <strain evidence="10">HKST-UBA02</strain>
    </source>
</reference>
<evidence type="ECO:0000256" key="2">
    <source>
        <dbReference type="ARBA" id="ARBA00022475"/>
    </source>
</evidence>
<evidence type="ECO:0000313" key="11">
    <source>
        <dbReference type="Proteomes" id="UP000699691"/>
    </source>
</evidence>
<gene>
    <name evidence="10" type="ORF">KC573_03255</name>
</gene>